<organism evidence="3">
    <name type="scientific">marine metagenome</name>
    <dbReference type="NCBI Taxonomy" id="408172"/>
    <lineage>
        <taxon>unclassified sequences</taxon>
        <taxon>metagenomes</taxon>
        <taxon>ecological metagenomes</taxon>
    </lineage>
</organism>
<protein>
    <recommendedName>
        <fullName evidence="2">NAD-dependent epimerase/dehydratase domain-containing protein</fullName>
    </recommendedName>
</protein>
<reference evidence="3" key="1">
    <citation type="submission" date="2018-05" db="EMBL/GenBank/DDBJ databases">
        <authorList>
            <person name="Lanie J.A."/>
            <person name="Ng W.-L."/>
            <person name="Kazmierczak K.M."/>
            <person name="Andrzejewski T.M."/>
            <person name="Davidsen T.M."/>
            <person name="Wayne K.J."/>
            <person name="Tettelin H."/>
            <person name="Glass J.I."/>
            <person name="Rusch D."/>
            <person name="Podicherti R."/>
            <person name="Tsui H.-C.T."/>
            <person name="Winkler M.E."/>
        </authorList>
    </citation>
    <scope>NUCLEOTIDE SEQUENCE</scope>
</reference>
<dbReference type="SUPFAM" id="SSF51735">
    <property type="entry name" value="NAD(P)-binding Rossmann-fold domains"/>
    <property type="match status" value="1"/>
</dbReference>
<dbReference type="PRINTS" id="PR01713">
    <property type="entry name" value="NUCEPIMERASE"/>
</dbReference>
<name>A0A382ATE4_9ZZZZ</name>
<gene>
    <name evidence="3" type="ORF">METZ01_LOCUS157660</name>
</gene>
<proteinExistence type="inferred from homology"/>
<evidence type="ECO:0000256" key="1">
    <source>
        <dbReference type="ARBA" id="ARBA00007637"/>
    </source>
</evidence>
<dbReference type="InterPro" id="IPR036291">
    <property type="entry name" value="NAD(P)-bd_dom_sf"/>
</dbReference>
<accession>A0A382ATE4</accession>
<dbReference type="Gene3D" id="3.40.50.720">
    <property type="entry name" value="NAD(P)-binding Rossmann-like Domain"/>
    <property type="match status" value="1"/>
</dbReference>
<dbReference type="EMBL" id="UINC01026766">
    <property type="protein sequence ID" value="SVB04806.1"/>
    <property type="molecule type" value="Genomic_DNA"/>
</dbReference>
<dbReference type="PANTHER" id="PTHR43000">
    <property type="entry name" value="DTDP-D-GLUCOSE 4,6-DEHYDRATASE-RELATED"/>
    <property type="match status" value="1"/>
</dbReference>
<sequence length="284" mass="31006">MTTLVTGAAGFIGSHLCEDLVRRGDNVVGLDCFLGNYDRQLKEGHLTRLAGETRFELIEAGILDADLRSLLEGVDRVFHLAALPGVRSSWGQTFADYLTHNVMSTQVLLEACKRARTQRFTYASSSSVYGETSGLPMREDSSTSPYSPYGVTKLAAENLVRLYHRNFGLPTVCVRYFTVYGPRQRPDMAIQRFLQAARDGTPIRVFGDGDQSRDFTYVGDIIDGTYCAAVTGQLGGVYNIGGGSCVTLNELIALIEAVSGVHLQVEREEAKPGDVRSTEADCSL</sequence>
<dbReference type="Gene3D" id="3.90.25.10">
    <property type="entry name" value="UDP-galactose 4-epimerase, domain 1"/>
    <property type="match status" value="1"/>
</dbReference>
<evidence type="ECO:0000313" key="3">
    <source>
        <dbReference type="EMBL" id="SVB04806.1"/>
    </source>
</evidence>
<comment type="similarity">
    <text evidence="1">Belongs to the NAD(P)-dependent epimerase/dehydratase family.</text>
</comment>
<dbReference type="InterPro" id="IPR001509">
    <property type="entry name" value="Epimerase_deHydtase"/>
</dbReference>
<dbReference type="Pfam" id="PF01370">
    <property type="entry name" value="Epimerase"/>
    <property type="match status" value="1"/>
</dbReference>
<evidence type="ECO:0000259" key="2">
    <source>
        <dbReference type="Pfam" id="PF01370"/>
    </source>
</evidence>
<feature type="domain" description="NAD-dependent epimerase/dehydratase" evidence="2">
    <location>
        <begin position="4"/>
        <end position="241"/>
    </location>
</feature>
<feature type="non-terminal residue" evidence="3">
    <location>
        <position position="284"/>
    </location>
</feature>
<dbReference type="AlphaFoldDB" id="A0A382ATE4"/>